<dbReference type="InterPro" id="IPR010651">
    <property type="entry name" value="Sugar_transport"/>
</dbReference>
<organism evidence="7 8">
    <name type="scientific">Sphagnum troendelagicum</name>
    <dbReference type="NCBI Taxonomy" id="128251"/>
    <lineage>
        <taxon>Eukaryota</taxon>
        <taxon>Viridiplantae</taxon>
        <taxon>Streptophyta</taxon>
        <taxon>Embryophyta</taxon>
        <taxon>Bryophyta</taxon>
        <taxon>Sphagnophytina</taxon>
        <taxon>Sphagnopsida</taxon>
        <taxon>Sphagnales</taxon>
        <taxon>Sphagnaceae</taxon>
        <taxon>Sphagnum</taxon>
    </lineage>
</organism>
<evidence type="ECO:0000313" key="8">
    <source>
        <dbReference type="Proteomes" id="UP001497512"/>
    </source>
</evidence>
<evidence type="ECO:0000256" key="5">
    <source>
        <dbReference type="ARBA" id="ARBA00023136"/>
    </source>
</evidence>
<name>A0ABP0U013_9BRYO</name>
<keyword evidence="5 6" id="KW-0472">Membrane</keyword>
<feature type="transmembrane region" description="Helical" evidence="6">
    <location>
        <begin position="293"/>
        <end position="314"/>
    </location>
</feature>
<feature type="transmembrane region" description="Helical" evidence="6">
    <location>
        <begin position="326"/>
        <end position="345"/>
    </location>
</feature>
<dbReference type="PANTHER" id="PTHR16119">
    <property type="entry name" value="TRANSMEMBRANE PROTEIN 144"/>
    <property type="match status" value="1"/>
</dbReference>
<gene>
    <name evidence="7" type="ORF">CSSPTR1EN2_LOCUS9791</name>
</gene>
<sequence>MVLLQEGTVVGNIWVAVDGNKEKFWQDGGGAGAVIIGTVLAILSAVANGSFSVFSKTNSVQRANVDPLVFNFWACLGVVISSLLVLVKEKFVFEIFGLLSGLFLVLSLVNAFRVVRLIGVSVGFAIWAGVAVVVSFLAGELVEPQGVSNRLLATIAIAIIIVGIVGLAWSGHLGRLNAGQEERLESLLQSEQGQSEPMKNFMSGIFIAIITGIFGGLILIPETLAHEGAKGIAFLPSFGIGVAIFTPIITAIPFVTGPQWPNFAVQATILPGIASGVVWNIGNMLSLLAINYLGYSIAYPIFQCGIFIAGIWGMLLFNEIIGNAVFAYWGSGIVILAGIIVLSIAR</sequence>
<feature type="transmembrane region" description="Helical" evidence="6">
    <location>
        <begin position="232"/>
        <end position="254"/>
    </location>
</feature>
<feature type="transmembrane region" description="Helical" evidence="6">
    <location>
        <begin position="30"/>
        <end position="48"/>
    </location>
</feature>
<feature type="transmembrane region" description="Helical" evidence="6">
    <location>
        <begin position="118"/>
        <end position="139"/>
    </location>
</feature>
<dbReference type="Pfam" id="PF07857">
    <property type="entry name" value="TMEM144"/>
    <property type="match status" value="1"/>
</dbReference>
<evidence type="ECO:0000256" key="3">
    <source>
        <dbReference type="ARBA" id="ARBA00022692"/>
    </source>
</evidence>
<proteinExistence type="inferred from homology"/>
<evidence type="ECO:0000256" key="6">
    <source>
        <dbReference type="SAM" id="Phobius"/>
    </source>
</evidence>
<keyword evidence="3 6" id="KW-0812">Transmembrane</keyword>
<protein>
    <submittedName>
        <fullName evidence="7">Uncharacterized protein</fullName>
    </submittedName>
</protein>
<feature type="transmembrane region" description="Helical" evidence="6">
    <location>
        <begin position="68"/>
        <end position="86"/>
    </location>
</feature>
<dbReference type="EMBL" id="OZ019909">
    <property type="protein sequence ID" value="CAK9209502.1"/>
    <property type="molecule type" value="Genomic_DNA"/>
</dbReference>
<evidence type="ECO:0000313" key="7">
    <source>
        <dbReference type="EMBL" id="CAK9209502.1"/>
    </source>
</evidence>
<keyword evidence="8" id="KW-1185">Reference proteome</keyword>
<reference evidence="7" key="1">
    <citation type="submission" date="2024-02" db="EMBL/GenBank/DDBJ databases">
        <authorList>
            <consortium name="ELIXIR-Norway"/>
            <consortium name="Elixir Norway"/>
        </authorList>
    </citation>
    <scope>NUCLEOTIDE SEQUENCE</scope>
</reference>
<feature type="transmembrane region" description="Helical" evidence="6">
    <location>
        <begin position="151"/>
        <end position="169"/>
    </location>
</feature>
<feature type="transmembrane region" description="Helical" evidence="6">
    <location>
        <begin position="201"/>
        <end position="220"/>
    </location>
</feature>
<feature type="transmembrane region" description="Helical" evidence="6">
    <location>
        <begin position="260"/>
        <end position="281"/>
    </location>
</feature>
<comment type="similarity">
    <text evidence="2">Belongs to the TMEM144 family.</text>
</comment>
<evidence type="ECO:0000256" key="2">
    <source>
        <dbReference type="ARBA" id="ARBA00005731"/>
    </source>
</evidence>
<evidence type="ECO:0000256" key="1">
    <source>
        <dbReference type="ARBA" id="ARBA00004141"/>
    </source>
</evidence>
<dbReference type="Proteomes" id="UP001497512">
    <property type="component" value="Chromosome 17"/>
</dbReference>
<dbReference type="PANTHER" id="PTHR16119:SF22">
    <property type="entry name" value="EAMA DOMAIN-CONTAINING PROTEIN"/>
    <property type="match status" value="1"/>
</dbReference>
<accession>A0ABP0U013</accession>
<evidence type="ECO:0000256" key="4">
    <source>
        <dbReference type="ARBA" id="ARBA00022989"/>
    </source>
</evidence>
<keyword evidence="4 6" id="KW-1133">Transmembrane helix</keyword>
<comment type="subcellular location">
    <subcellularLocation>
        <location evidence="1">Membrane</location>
        <topology evidence="1">Multi-pass membrane protein</topology>
    </subcellularLocation>
</comment>
<dbReference type="InterPro" id="IPR012435">
    <property type="entry name" value="TMEM144"/>
</dbReference>
<feature type="transmembrane region" description="Helical" evidence="6">
    <location>
        <begin position="91"/>
        <end position="112"/>
    </location>
</feature>